<dbReference type="PANTHER" id="PTHR15549">
    <property type="entry name" value="PAIRED IMMUNOGLOBULIN-LIKE TYPE 2 RECEPTOR"/>
    <property type="match status" value="1"/>
</dbReference>
<evidence type="ECO:0000256" key="3">
    <source>
        <dbReference type="ARBA" id="ARBA00022989"/>
    </source>
</evidence>
<comment type="caution">
    <text evidence="7">The sequence shown here is derived from an EMBL/GenBank/DDBJ whole genome shotgun (WGS) entry which is preliminary data.</text>
</comment>
<evidence type="ECO:0000313" key="7">
    <source>
        <dbReference type="EMBL" id="KAF4337011.1"/>
    </source>
</evidence>
<feature type="transmembrane region" description="Helical" evidence="6">
    <location>
        <begin position="123"/>
        <end position="144"/>
    </location>
</feature>
<accession>A0A9P5ADW5</accession>
<gene>
    <name evidence="7" type="ORF">FBEOM_9129</name>
</gene>
<dbReference type="GO" id="GO:0071944">
    <property type="term" value="C:cell periphery"/>
    <property type="evidence" value="ECO:0007669"/>
    <property type="project" value="UniProtKB-ARBA"/>
</dbReference>
<reference evidence="7" key="1">
    <citation type="journal article" date="2017" name="Mycologia">
        <title>Fusarium algeriense, sp. nov., a novel toxigenic crown rot pathogen of durum wheat from Algeria is nested in the Fusarium burgessii species complex.</title>
        <authorList>
            <person name="Laraba I."/>
            <person name="Keddad A."/>
            <person name="Boureghda H."/>
            <person name="Abdallah N."/>
            <person name="Vaughan M.M."/>
            <person name="Proctor R.H."/>
            <person name="Busman M."/>
            <person name="O'Donnell K."/>
        </authorList>
    </citation>
    <scope>NUCLEOTIDE SEQUENCE</scope>
    <source>
        <strain evidence="7">NRRL 25174</strain>
    </source>
</reference>
<evidence type="ECO:0000256" key="4">
    <source>
        <dbReference type="ARBA" id="ARBA00023136"/>
    </source>
</evidence>
<organism evidence="7 8">
    <name type="scientific">Fusarium beomiforme</name>
    <dbReference type="NCBI Taxonomy" id="44412"/>
    <lineage>
        <taxon>Eukaryota</taxon>
        <taxon>Fungi</taxon>
        <taxon>Dikarya</taxon>
        <taxon>Ascomycota</taxon>
        <taxon>Pezizomycotina</taxon>
        <taxon>Sordariomycetes</taxon>
        <taxon>Hypocreomycetidae</taxon>
        <taxon>Hypocreales</taxon>
        <taxon>Nectriaceae</taxon>
        <taxon>Fusarium</taxon>
        <taxon>Fusarium burgessii species complex</taxon>
    </lineage>
</organism>
<reference evidence="7" key="2">
    <citation type="submission" date="2020-02" db="EMBL/GenBank/DDBJ databases">
        <title>Identification and distribution of gene clusters putatively required for synthesis of sphingolipid metabolism inhibitors in phylogenetically diverse species of the filamentous fungus Fusarium.</title>
        <authorList>
            <person name="Kim H.-S."/>
            <person name="Busman M."/>
            <person name="Brown D.W."/>
            <person name="Divon H."/>
            <person name="Uhlig S."/>
            <person name="Proctor R.H."/>
        </authorList>
    </citation>
    <scope>NUCLEOTIDE SEQUENCE</scope>
    <source>
        <strain evidence="7">NRRL 25174</strain>
    </source>
</reference>
<dbReference type="OrthoDB" id="5215637at2759"/>
<dbReference type="GO" id="GO:0016020">
    <property type="term" value="C:membrane"/>
    <property type="evidence" value="ECO:0007669"/>
    <property type="project" value="UniProtKB-SubCell"/>
</dbReference>
<evidence type="ECO:0008006" key="9">
    <source>
        <dbReference type="Google" id="ProtNLM"/>
    </source>
</evidence>
<protein>
    <recommendedName>
        <fullName evidence="9">Mid2 domain-containing protein</fullName>
    </recommendedName>
</protein>
<feature type="region of interest" description="Disordered" evidence="5">
    <location>
        <begin position="77"/>
        <end position="115"/>
    </location>
</feature>
<dbReference type="AlphaFoldDB" id="A0A9P5ADW5"/>
<evidence type="ECO:0000256" key="5">
    <source>
        <dbReference type="SAM" id="MobiDB-lite"/>
    </source>
</evidence>
<evidence type="ECO:0000256" key="2">
    <source>
        <dbReference type="ARBA" id="ARBA00022692"/>
    </source>
</evidence>
<evidence type="ECO:0000256" key="6">
    <source>
        <dbReference type="SAM" id="Phobius"/>
    </source>
</evidence>
<dbReference type="Proteomes" id="UP000730481">
    <property type="component" value="Unassembled WGS sequence"/>
</dbReference>
<evidence type="ECO:0000313" key="8">
    <source>
        <dbReference type="Proteomes" id="UP000730481"/>
    </source>
</evidence>
<keyword evidence="4 6" id="KW-0472">Membrane</keyword>
<proteinExistence type="predicted"/>
<keyword evidence="8" id="KW-1185">Reference proteome</keyword>
<name>A0A9P5ADW5_9HYPO</name>
<dbReference type="PANTHER" id="PTHR15549:SF26">
    <property type="entry name" value="AXIAL BUDDING PATTERN PROTEIN 2-RELATED"/>
    <property type="match status" value="1"/>
</dbReference>
<sequence length="210" mass="22805">MLRHSSGFPLPFLPRFLPNFSSSLFTWYALLCTIVGVGRFNVLPSEPEVWATWNRKASQYDDVGTVFTDQSTTATASMTSAVTSSTTSTSITRTGDLSLPSSSFPGTSESSEAPAGLSTGAKAGIGDSIGVGAILAAAVVFLLWKMRRNKKAAKQEQQHPSVYNNPMADSSWQQSQYMYASKEPQHRPPQELSGTPMQGYYERAELPAHN</sequence>
<feature type="compositionally biased region" description="Low complexity" evidence="5">
    <location>
        <begin position="77"/>
        <end position="112"/>
    </location>
</feature>
<keyword evidence="3 6" id="KW-1133">Transmembrane helix</keyword>
<comment type="subcellular location">
    <subcellularLocation>
        <location evidence="1">Membrane</location>
        <topology evidence="1">Single-pass membrane protein</topology>
    </subcellularLocation>
</comment>
<evidence type="ECO:0000256" key="1">
    <source>
        <dbReference type="ARBA" id="ARBA00004167"/>
    </source>
</evidence>
<dbReference type="EMBL" id="PVQB02000448">
    <property type="protein sequence ID" value="KAF4337011.1"/>
    <property type="molecule type" value="Genomic_DNA"/>
</dbReference>
<feature type="region of interest" description="Disordered" evidence="5">
    <location>
        <begin position="173"/>
        <end position="210"/>
    </location>
</feature>
<keyword evidence="2 6" id="KW-0812">Transmembrane</keyword>
<dbReference type="InterPro" id="IPR051694">
    <property type="entry name" value="Immunoregulatory_rcpt-like"/>
</dbReference>